<gene>
    <name evidence="2" type="ORF">GCM10023176_39890</name>
</gene>
<evidence type="ECO:0000256" key="1">
    <source>
        <dbReference type="ARBA" id="ARBA00007068"/>
    </source>
</evidence>
<name>A0ABP8SSB5_9ACTN</name>
<dbReference type="InterPro" id="IPR005321">
    <property type="entry name" value="Peptidase_S58_DmpA"/>
</dbReference>
<dbReference type="PANTHER" id="PTHR36512">
    <property type="entry name" value="D-AMINOPEPTIDASE"/>
    <property type="match status" value="1"/>
</dbReference>
<evidence type="ECO:0000313" key="3">
    <source>
        <dbReference type="Proteomes" id="UP001500307"/>
    </source>
</evidence>
<sequence length="391" mass="40684">MTVVDPHLQTPAGKPRARAIGIPFAGTTGPWNAITDVPGVEVGTQTLIDGHGTLRTGFGPVRTGVTAILPRGRAGVGDACAAGVSAFNGNGEMTGTAWINETGSLSMPVLLTNSHAIGACHRGVVDWLVRDRSALTQTWLMPVVAETYDGYLNDINGDHVRPATAVAALDAAASGWMEEGSIGGGTGMNCYGFKGGTGTASRIVPFGGHDYRLGVLVQANFGARYELTIAGVPAGRALADDDPLGDPTRWAAPAGAGSVIAIVATDAPLLPGQCAALARRVPLGLARTGTTGSHFSGDLFLAFSTANSGALASRYPDPSREELEALRFLPWGFIDRFYEATVQATEEAVLNAIVANTEMVGRDGNRTPGLPHDRVIELLRARRSFDREAAA</sequence>
<dbReference type="RefSeq" id="WP_346121685.1">
    <property type="nucleotide sequence ID" value="NZ_BAABGU010000022.1"/>
</dbReference>
<organism evidence="2 3">
    <name type="scientific">Micromonospora coerulea</name>
    <dbReference type="NCBI Taxonomy" id="47856"/>
    <lineage>
        <taxon>Bacteria</taxon>
        <taxon>Bacillati</taxon>
        <taxon>Actinomycetota</taxon>
        <taxon>Actinomycetes</taxon>
        <taxon>Micromonosporales</taxon>
        <taxon>Micromonosporaceae</taxon>
        <taxon>Micromonospora</taxon>
    </lineage>
</organism>
<dbReference type="SUPFAM" id="SSF56266">
    <property type="entry name" value="DmpA/ArgJ-like"/>
    <property type="match status" value="1"/>
</dbReference>
<reference evidence="3" key="1">
    <citation type="journal article" date="2019" name="Int. J. Syst. Evol. Microbiol.">
        <title>The Global Catalogue of Microorganisms (GCM) 10K type strain sequencing project: providing services to taxonomists for standard genome sequencing and annotation.</title>
        <authorList>
            <consortium name="The Broad Institute Genomics Platform"/>
            <consortium name="The Broad Institute Genome Sequencing Center for Infectious Disease"/>
            <person name="Wu L."/>
            <person name="Ma J."/>
        </authorList>
    </citation>
    <scope>NUCLEOTIDE SEQUENCE [LARGE SCALE GENOMIC DNA]</scope>
    <source>
        <strain evidence="3">JCM 3175</strain>
    </source>
</reference>
<dbReference type="Pfam" id="PF03576">
    <property type="entry name" value="Peptidase_S58"/>
    <property type="match status" value="1"/>
</dbReference>
<dbReference type="PANTHER" id="PTHR36512:SF3">
    <property type="entry name" value="BLR5678 PROTEIN"/>
    <property type="match status" value="1"/>
</dbReference>
<protein>
    <submittedName>
        <fullName evidence="2">P1 family peptidase</fullName>
    </submittedName>
</protein>
<comment type="similarity">
    <text evidence="1">Belongs to the peptidase S58 family.</text>
</comment>
<dbReference type="EMBL" id="BAABGU010000022">
    <property type="protein sequence ID" value="GAA4573921.1"/>
    <property type="molecule type" value="Genomic_DNA"/>
</dbReference>
<proteinExistence type="inferred from homology"/>
<dbReference type="Gene3D" id="3.60.70.12">
    <property type="entry name" value="L-amino peptidase D-ALA esterase/amidase"/>
    <property type="match status" value="1"/>
</dbReference>
<evidence type="ECO:0000313" key="2">
    <source>
        <dbReference type="EMBL" id="GAA4573921.1"/>
    </source>
</evidence>
<dbReference type="CDD" id="cd02253">
    <property type="entry name" value="DmpA"/>
    <property type="match status" value="1"/>
</dbReference>
<comment type="caution">
    <text evidence="2">The sequence shown here is derived from an EMBL/GenBank/DDBJ whole genome shotgun (WGS) entry which is preliminary data.</text>
</comment>
<accession>A0ABP8SSB5</accession>
<dbReference type="InterPro" id="IPR016117">
    <property type="entry name" value="ArgJ-like_dom_sf"/>
</dbReference>
<dbReference type="Proteomes" id="UP001500307">
    <property type="component" value="Unassembled WGS sequence"/>
</dbReference>
<keyword evidence="3" id="KW-1185">Reference proteome</keyword>